<protein>
    <recommendedName>
        <fullName evidence="6">Mutator family transposase</fullName>
    </recommendedName>
</protein>
<keyword evidence="4 6" id="KW-0238">DNA-binding</keyword>
<keyword evidence="10" id="KW-1185">Reference proteome</keyword>
<evidence type="ECO:0000313" key="9">
    <source>
        <dbReference type="EMBL" id="WBO24261.1"/>
    </source>
</evidence>
<dbReference type="InterPro" id="IPR001207">
    <property type="entry name" value="Transposase_mutator"/>
</dbReference>
<keyword evidence="5 6" id="KW-0233">DNA recombination</keyword>
<proteinExistence type="inferred from homology"/>
<evidence type="ECO:0000256" key="6">
    <source>
        <dbReference type="RuleBase" id="RU365089"/>
    </source>
</evidence>
<gene>
    <name evidence="8" type="ORF">PBT88_01630</name>
    <name evidence="9" type="ORF">PBT88_09250</name>
    <name evidence="7" type="ORF">PBT88_20690</name>
</gene>
<dbReference type="Proteomes" id="UP001210865">
    <property type="component" value="Chromosome"/>
</dbReference>
<dbReference type="RefSeq" id="WP_270077161.1">
    <property type="nucleotide sequence ID" value="NZ_CP115174.1"/>
</dbReference>
<dbReference type="EMBL" id="CP115174">
    <property type="protein sequence ID" value="WBO24261.1"/>
    <property type="molecule type" value="Genomic_DNA"/>
</dbReference>
<name>A0ABY7NLZ0_9SPHN</name>
<evidence type="ECO:0000313" key="8">
    <source>
        <dbReference type="EMBL" id="WBO22874.1"/>
    </source>
</evidence>
<evidence type="ECO:0000313" key="7">
    <source>
        <dbReference type="EMBL" id="WBO22519.1"/>
    </source>
</evidence>
<evidence type="ECO:0000256" key="2">
    <source>
        <dbReference type="ARBA" id="ARBA00010961"/>
    </source>
</evidence>
<evidence type="ECO:0000256" key="3">
    <source>
        <dbReference type="ARBA" id="ARBA00022578"/>
    </source>
</evidence>
<evidence type="ECO:0000256" key="1">
    <source>
        <dbReference type="ARBA" id="ARBA00002190"/>
    </source>
</evidence>
<organism evidence="7 10">
    <name type="scientific">Sphingomonas abietis</name>
    <dbReference type="NCBI Taxonomy" id="3012344"/>
    <lineage>
        <taxon>Bacteria</taxon>
        <taxon>Pseudomonadati</taxon>
        <taxon>Pseudomonadota</taxon>
        <taxon>Alphaproteobacteria</taxon>
        <taxon>Sphingomonadales</taxon>
        <taxon>Sphingomonadaceae</taxon>
        <taxon>Sphingomonas</taxon>
    </lineage>
</organism>
<reference evidence="7 10" key="1">
    <citation type="submission" date="2022-12" db="EMBL/GenBank/DDBJ databases">
        <title>Sphingomonas abieness sp. nov., an endophytic bacterium isolated from Abies koreana.</title>
        <authorList>
            <person name="Jiang L."/>
            <person name="Lee J."/>
        </authorList>
    </citation>
    <scope>NUCLEOTIDE SEQUENCE [LARGE SCALE GENOMIC DNA]</scope>
    <source>
        <strain evidence="10">PAMB 00755</strain>
        <strain evidence="7">PAMB00755</strain>
    </source>
</reference>
<dbReference type="NCBIfam" id="NF033543">
    <property type="entry name" value="transpos_IS256"/>
    <property type="match status" value="1"/>
</dbReference>
<comment type="function">
    <text evidence="1 6">Required for the transposition of the insertion element.</text>
</comment>
<evidence type="ECO:0000313" key="10">
    <source>
        <dbReference type="Proteomes" id="UP001210865"/>
    </source>
</evidence>
<evidence type="ECO:0000256" key="5">
    <source>
        <dbReference type="ARBA" id="ARBA00023172"/>
    </source>
</evidence>
<keyword evidence="3 6" id="KW-0815">Transposition</keyword>
<sequence>MDSRHDKAIEAVLEQLIEHGPEGIATVFARTFEMAMRIERERFLGAGHYERTTDRRGYANGYKSKRIDTPAGTVEVAVPKTAGHGAEPFFPQSLERGCRSVRAVMLAVAEMYVKGVSTRQAEAVLREFGIEGLSSSQVSRAAALLDDELEAWRTRPLGEIRYLILDARYEKTRAGGVVRDAAVLSAIGIGPDERRRVLGVSVALSEAEVHWRAFLDGLVARGMRGVEFIVSDDHAGLRAARRAVLGAATWQRCQFHLAANAIHHAPNTAIRGRIGTELRGVWNANSLPKAQAALDELVANYRDTAPALATWLENSVPEGLAVFNLPEHHRRRLRTSNPIERAVQQELKRRTVKVRVFPNDQALLRLVSAVLVEIDETWASDNKGYIKWECRDA</sequence>
<comment type="similarity">
    <text evidence="2 6">Belongs to the transposase mutator family.</text>
</comment>
<dbReference type="PANTHER" id="PTHR33217:SF7">
    <property type="entry name" value="TRANSPOSASE FOR INSERTION SEQUENCE ELEMENT IS1081"/>
    <property type="match status" value="1"/>
</dbReference>
<dbReference type="EMBL" id="CP115174">
    <property type="protein sequence ID" value="WBO22519.1"/>
    <property type="molecule type" value="Genomic_DNA"/>
</dbReference>
<dbReference type="PANTHER" id="PTHR33217">
    <property type="entry name" value="TRANSPOSASE FOR INSERTION SEQUENCE ELEMENT IS1081"/>
    <property type="match status" value="1"/>
</dbReference>
<evidence type="ECO:0000256" key="4">
    <source>
        <dbReference type="ARBA" id="ARBA00023125"/>
    </source>
</evidence>
<keyword evidence="6" id="KW-0814">Transposable element</keyword>
<accession>A0ABY7NLZ0</accession>
<dbReference type="Pfam" id="PF00872">
    <property type="entry name" value="Transposase_mut"/>
    <property type="match status" value="1"/>
</dbReference>
<dbReference type="EMBL" id="CP115174">
    <property type="protein sequence ID" value="WBO22874.1"/>
    <property type="molecule type" value="Genomic_DNA"/>
</dbReference>